<proteinExistence type="predicted"/>
<organism evidence="1 2">
    <name type="scientific">Spongiactinospora gelatinilytica</name>
    <dbReference type="NCBI Taxonomy" id="2666298"/>
    <lineage>
        <taxon>Bacteria</taxon>
        <taxon>Bacillati</taxon>
        <taxon>Actinomycetota</taxon>
        <taxon>Actinomycetes</taxon>
        <taxon>Streptosporangiales</taxon>
        <taxon>Streptosporangiaceae</taxon>
        <taxon>Spongiactinospora</taxon>
    </lineage>
</organism>
<feature type="non-terminal residue" evidence="1">
    <location>
        <position position="1"/>
    </location>
</feature>
<evidence type="ECO:0000313" key="1">
    <source>
        <dbReference type="EMBL" id="PZG53198.1"/>
    </source>
</evidence>
<accession>A0A2W2HTL6</accession>
<dbReference type="EMBL" id="POUA01000027">
    <property type="protein sequence ID" value="PZG53198.1"/>
    <property type="molecule type" value="Genomic_DNA"/>
</dbReference>
<name>A0A2W2HTL6_9ACTN</name>
<dbReference type="Proteomes" id="UP000248544">
    <property type="component" value="Unassembled WGS sequence"/>
</dbReference>
<comment type="caution">
    <text evidence="1">The sequence shown here is derived from an EMBL/GenBank/DDBJ whole genome shotgun (WGS) entry which is preliminary data.</text>
</comment>
<reference evidence="1 2" key="1">
    <citation type="submission" date="2018-01" db="EMBL/GenBank/DDBJ databases">
        <title>Draft genome sequence of Sphaerisporangium sp. 7K107.</title>
        <authorList>
            <person name="Sahin N."/>
            <person name="Saygin H."/>
            <person name="Ay H."/>
        </authorList>
    </citation>
    <scope>NUCLEOTIDE SEQUENCE [LARGE SCALE GENOMIC DNA]</scope>
    <source>
        <strain evidence="1 2">7K107</strain>
    </source>
</reference>
<sequence>TTTIAVGTRPTAMVVVMIVGQPMLKEPVNLAFLRPPARPNVARRTSRAKDLLRLSATSS</sequence>
<dbReference type="AlphaFoldDB" id="A0A2W2HTL6"/>
<protein>
    <submittedName>
        <fullName evidence="1">Uncharacterized protein</fullName>
    </submittedName>
</protein>
<dbReference type="RefSeq" id="WP_233507214.1">
    <property type="nucleotide sequence ID" value="NZ_POUA01000027.1"/>
</dbReference>
<keyword evidence="2" id="KW-1185">Reference proteome</keyword>
<gene>
    <name evidence="1" type="ORF">C1I98_05805</name>
</gene>
<evidence type="ECO:0000313" key="2">
    <source>
        <dbReference type="Proteomes" id="UP000248544"/>
    </source>
</evidence>